<name>A0A6L9L808_9BACT</name>
<accession>A0A6L9L808</accession>
<dbReference type="InterPro" id="IPR020031">
    <property type="entry name" value="CRISPR-assoc_Cas5p"/>
</dbReference>
<reference evidence="1 2" key="1">
    <citation type="submission" date="2020-02" db="EMBL/GenBank/DDBJ databases">
        <title>Draft genome sequence of two Spirosoma agri KCTC 52727 and Spirosoma terrae KCTC 52035.</title>
        <authorList>
            <person name="Rojas J."/>
            <person name="Ambika Manirajan B."/>
            <person name="Suarez C."/>
            <person name="Ratering S."/>
            <person name="Schnell S."/>
        </authorList>
    </citation>
    <scope>NUCLEOTIDE SEQUENCE [LARGE SCALE GENOMIC DNA]</scope>
    <source>
        <strain evidence="1 2">KCTC 52035</strain>
    </source>
</reference>
<evidence type="ECO:0000313" key="1">
    <source>
        <dbReference type="EMBL" id="NDU95281.1"/>
    </source>
</evidence>
<gene>
    <name evidence="1" type="primary">cas5p</name>
    <name evidence="1" type="ORF">GK108_10395</name>
</gene>
<dbReference type="RefSeq" id="WP_163946875.1">
    <property type="nucleotide sequence ID" value="NZ_JAAFZH010000003.1"/>
</dbReference>
<dbReference type="Proteomes" id="UP000474175">
    <property type="component" value="Unassembled WGS sequence"/>
</dbReference>
<proteinExistence type="predicted"/>
<dbReference type="AlphaFoldDB" id="A0A6L9L808"/>
<sequence>MDISFITQDSERTNCKLILQPLAPYSMVDEVPGSYYKTLTAPSKHQLCGLFENVIGLHLALKDRERLFKDMAKVYEKKQKGKDKMKFERTYSKSGYLPLLYHLFDISLTLVPPVIHIDDLWKKAFRRTDAGDNPVHANGSMNQDIEVVRRKRLIERDPEKPDRPTKKALGDLFTAQIGLFPLYYSTLATREYLMTNGSYVLKLDISTALLQRLEEALVKNNLAYLGTNDGWVDIQIDRL</sequence>
<keyword evidence="2" id="KW-1185">Reference proteome</keyword>
<comment type="caution">
    <text evidence="1">The sequence shown here is derived from an EMBL/GenBank/DDBJ whole genome shotgun (WGS) entry which is preliminary data.</text>
</comment>
<dbReference type="NCBIfam" id="TIGR03488">
    <property type="entry name" value="cas_Cas5p"/>
    <property type="match status" value="1"/>
</dbReference>
<protein>
    <submittedName>
        <fullName evidence="1">Type I-PGING CRISPR-associated protein Cas5p</fullName>
    </submittedName>
</protein>
<evidence type="ECO:0000313" key="2">
    <source>
        <dbReference type="Proteomes" id="UP000474175"/>
    </source>
</evidence>
<organism evidence="1 2">
    <name type="scientific">Spirosoma terrae</name>
    <dbReference type="NCBI Taxonomy" id="1968276"/>
    <lineage>
        <taxon>Bacteria</taxon>
        <taxon>Pseudomonadati</taxon>
        <taxon>Bacteroidota</taxon>
        <taxon>Cytophagia</taxon>
        <taxon>Cytophagales</taxon>
        <taxon>Cytophagaceae</taxon>
        <taxon>Spirosoma</taxon>
    </lineage>
</organism>
<dbReference type="EMBL" id="JAAFZH010000003">
    <property type="protein sequence ID" value="NDU95281.1"/>
    <property type="molecule type" value="Genomic_DNA"/>
</dbReference>